<dbReference type="Proteomes" id="UP000316612">
    <property type="component" value="Unassembled WGS sequence"/>
</dbReference>
<organism evidence="1 2">
    <name type="scientific">Glutamicibacter uratoxydans</name>
    <name type="common">Arthrobacter uratoxydans</name>
    <dbReference type="NCBI Taxonomy" id="43667"/>
    <lineage>
        <taxon>Bacteria</taxon>
        <taxon>Bacillati</taxon>
        <taxon>Actinomycetota</taxon>
        <taxon>Actinomycetes</taxon>
        <taxon>Micrococcales</taxon>
        <taxon>Micrococcaceae</taxon>
        <taxon>Glutamicibacter</taxon>
    </lineage>
</organism>
<reference evidence="1 2" key="1">
    <citation type="submission" date="2019-06" db="EMBL/GenBank/DDBJ databases">
        <title>Whole genome shotgun sequence of Glutamicibacter uratoxydans NBRC 15515.</title>
        <authorList>
            <person name="Hosoyama A."/>
            <person name="Uohara A."/>
            <person name="Ohji S."/>
            <person name="Ichikawa N."/>
        </authorList>
    </citation>
    <scope>NUCLEOTIDE SEQUENCE [LARGE SCALE GENOMIC DNA]</scope>
    <source>
        <strain evidence="1 2">NBRC 15515</strain>
    </source>
</reference>
<dbReference type="AlphaFoldDB" id="A0A4Y4DSL5"/>
<protein>
    <submittedName>
        <fullName evidence="1">Uncharacterized protein</fullName>
    </submittedName>
</protein>
<evidence type="ECO:0000313" key="2">
    <source>
        <dbReference type="Proteomes" id="UP000316612"/>
    </source>
</evidence>
<gene>
    <name evidence="1" type="ORF">AUR04nite_31590</name>
</gene>
<comment type="caution">
    <text evidence="1">The sequence shown here is derived from an EMBL/GenBank/DDBJ whole genome shotgun (WGS) entry which is preliminary data.</text>
</comment>
<name>A0A4Y4DSL5_GLUUR</name>
<sequence>MTNAEEELTNAMAMVSVHWRPVFLAMVDPKTDRLHMLYLTTPQKVLTVVEASPARKTSGDFFKEVMAEGSQEFRVAQWDHTAVAFAVPSCEAMEKSQFAQGRYRLPERSGPTLRAVNAQNCVFERV</sequence>
<accession>A0A4Y4DSL5</accession>
<dbReference type="EMBL" id="BJNY01000023">
    <property type="protein sequence ID" value="GED07627.1"/>
    <property type="molecule type" value="Genomic_DNA"/>
</dbReference>
<proteinExistence type="predicted"/>
<evidence type="ECO:0000313" key="1">
    <source>
        <dbReference type="EMBL" id="GED07627.1"/>
    </source>
</evidence>
<keyword evidence="2" id="KW-1185">Reference proteome</keyword>